<dbReference type="InterPro" id="IPR029063">
    <property type="entry name" value="SAM-dependent_MTases_sf"/>
</dbReference>
<accession>A0A849VK86</accession>
<reference evidence="4 5" key="1">
    <citation type="submission" date="2020-05" db="EMBL/GenBank/DDBJ databases">
        <authorList>
            <person name="Kim M.K."/>
        </authorList>
    </citation>
    <scope>NUCLEOTIDE SEQUENCE [LARGE SCALE GENOMIC DNA]</scope>
    <source>
        <strain evidence="4 5">BT25</strain>
    </source>
</reference>
<dbReference type="InterPro" id="IPR013216">
    <property type="entry name" value="Methyltransf_11"/>
</dbReference>
<keyword evidence="2 4" id="KW-0808">Transferase</keyword>
<dbReference type="PANTHER" id="PTHR12526:SF629">
    <property type="entry name" value="TEICHURONIC ACID BIOSYNTHESIS GLYCOSYLTRANSFERASE TUAH-RELATED"/>
    <property type="match status" value="1"/>
</dbReference>
<evidence type="ECO:0000313" key="5">
    <source>
        <dbReference type="Proteomes" id="UP000550508"/>
    </source>
</evidence>
<dbReference type="Gene3D" id="3.40.50.150">
    <property type="entry name" value="Vaccinia Virus protein VP39"/>
    <property type="match status" value="1"/>
</dbReference>
<dbReference type="Proteomes" id="UP000550508">
    <property type="component" value="Unassembled WGS sequence"/>
</dbReference>
<name>A0A849VK86_9HYPH</name>
<evidence type="ECO:0000313" key="4">
    <source>
        <dbReference type="EMBL" id="NTS30625.1"/>
    </source>
</evidence>
<gene>
    <name evidence="4" type="ORF">HQ945_05105</name>
</gene>
<dbReference type="AlphaFoldDB" id="A0A849VK86"/>
<dbReference type="Pfam" id="PF13692">
    <property type="entry name" value="Glyco_trans_1_4"/>
    <property type="match status" value="1"/>
</dbReference>
<dbReference type="EMBL" id="JABUMX010000001">
    <property type="protein sequence ID" value="NTS30625.1"/>
    <property type="molecule type" value="Genomic_DNA"/>
</dbReference>
<dbReference type="GO" id="GO:0016757">
    <property type="term" value="F:glycosyltransferase activity"/>
    <property type="evidence" value="ECO:0007669"/>
    <property type="project" value="UniProtKB-KW"/>
</dbReference>
<comment type="caution">
    <text evidence="4">The sequence shown here is derived from an EMBL/GenBank/DDBJ whole genome shotgun (WGS) entry which is preliminary data.</text>
</comment>
<keyword evidence="5" id="KW-1185">Reference proteome</keyword>
<evidence type="ECO:0000256" key="2">
    <source>
        <dbReference type="ARBA" id="ARBA00022679"/>
    </source>
</evidence>
<dbReference type="SUPFAM" id="SSF53756">
    <property type="entry name" value="UDP-Glycosyltransferase/glycogen phosphorylase"/>
    <property type="match status" value="1"/>
</dbReference>
<dbReference type="GO" id="GO:0008757">
    <property type="term" value="F:S-adenosylmethionine-dependent methyltransferase activity"/>
    <property type="evidence" value="ECO:0007669"/>
    <property type="project" value="InterPro"/>
</dbReference>
<proteinExistence type="predicted"/>
<feature type="domain" description="Methyltransferase type 11" evidence="3">
    <location>
        <begin position="48"/>
        <end position="141"/>
    </location>
</feature>
<dbReference type="Gene3D" id="3.40.50.2000">
    <property type="entry name" value="Glycogen Phosphorylase B"/>
    <property type="match status" value="2"/>
</dbReference>
<dbReference type="SUPFAM" id="SSF53335">
    <property type="entry name" value="S-adenosyl-L-methionine-dependent methyltransferases"/>
    <property type="match status" value="1"/>
</dbReference>
<dbReference type="PANTHER" id="PTHR12526">
    <property type="entry name" value="GLYCOSYLTRANSFERASE"/>
    <property type="match status" value="1"/>
</dbReference>
<dbReference type="RefSeq" id="WP_113279774.1">
    <property type="nucleotide sequence ID" value="NZ_JABUMX010000001.1"/>
</dbReference>
<sequence>MKFKLLAPSEYQDRTGERFITNRSGEIEVEHHHRYLFATQFCKGRDVLDITSGEGYGSYLLSQVAKSVIGIDIDPDVVSQARRAYGSASLVFDVGSCQSIPLVPASVDVVVSFATLEHNDQHSAFLDEVKRVLRPEGLFVLSTPNRQVYSSPGKQNPFQQFELSHQEFETLLSKHFAHKTVGLQKATSGSVIVPAAKCDLVLEVFHRSNELTYELTDVPPKAPYLIGLASDSPLTSIRWGLLDNPDFLYGIQLRLMETEALLQSEVGRLGKEVTEANQAFEKGTKSNLLNQEHDRLRRELQTERAKTDAALKHIAELELSSQLTLSQLYQIYTSTSWRVTRPIRALKSIVSAGFSTLRTPPNVESSKRSAAAESVKLSISTAAQSDQRPILLLTTHDCSRTGAPVMCLNLARELSKRDDFRLLVVAINGGELSREFAELAPLYVLSEIRDSSPPTATFKAILNDLDVPVWGAICNTILCAELVEALDDVDIPVVSLIHELSTSIDQFGRQLIDKINMHARYVVYGSSYARDQVIQDFGIGTAKIHIVPTGHNVPFFSAQQRDVVRSQVLINADSSRDNVLVVACGTVDHRKGPDVFLQVASAVLRLRPDLPIHFLWIGSAINRAYGSWIAHDVSRLGLQGRVEFMTSRVDADVFISVADIFLLPSREDPYPLVSLTAMASAVPVIAFSGAGGAAEALGEAGIIVPYLDVPEMVAAVIELAENPLRRKSLGEVGVARFMENNDIRIFTDRIMGLLLQIPAGP</sequence>
<protein>
    <submittedName>
        <fullName evidence="4">Glycosyltransferase</fullName>
    </submittedName>
</protein>
<evidence type="ECO:0000256" key="1">
    <source>
        <dbReference type="ARBA" id="ARBA00022676"/>
    </source>
</evidence>
<dbReference type="CDD" id="cd03801">
    <property type="entry name" value="GT4_PimA-like"/>
    <property type="match status" value="1"/>
</dbReference>
<keyword evidence="1" id="KW-0328">Glycosyltransferase</keyword>
<organism evidence="4 5">
    <name type="scientific">Phyllobacterium pellucidum</name>
    <dbReference type="NCBI Taxonomy" id="2740464"/>
    <lineage>
        <taxon>Bacteria</taxon>
        <taxon>Pseudomonadati</taxon>
        <taxon>Pseudomonadota</taxon>
        <taxon>Alphaproteobacteria</taxon>
        <taxon>Hyphomicrobiales</taxon>
        <taxon>Phyllobacteriaceae</taxon>
        <taxon>Phyllobacterium</taxon>
    </lineage>
</organism>
<dbReference type="CDD" id="cd02440">
    <property type="entry name" value="AdoMet_MTases"/>
    <property type="match status" value="1"/>
</dbReference>
<dbReference type="Pfam" id="PF08241">
    <property type="entry name" value="Methyltransf_11"/>
    <property type="match status" value="1"/>
</dbReference>
<evidence type="ECO:0000259" key="3">
    <source>
        <dbReference type="Pfam" id="PF08241"/>
    </source>
</evidence>